<dbReference type="EMBL" id="JARBDR010000923">
    <property type="protein sequence ID" value="KAJ8298216.1"/>
    <property type="molecule type" value="Genomic_DNA"/>
</dbReference>
<feature type="domain" description="DAD" evidence="3">
    <location>
        <begin position="557"/>
        <end position="591"/>
    </location>
</feature>
<dbReference type="PANTHER" id="PTHR45691:SF6">
    <property type="entry name" value="PROTEIN DIAPHANOUS"/>
    <property type="match status" value="1"/>
</dbReference>
<comment type="caution">
    <text evidence="5">The sequence shown here is derived from an EMBL/GenBank/DDBJ whole genome shotgun (WGS) entry which is preliminary data.</text>
</comment>
<evidence type="ECO:0000313" key="6">
    <source>
        <dbReference type="Proteomes" id="UP001217089"/>
    </source>
</evidence>
<feature type="compositionally biased region" description="Pro residues" evidence="2">
    <location>
        <begin position="36"/>
        <end position="130"/>
    </location>
</feature>
<dbReference type="Gene3D" id="6.10.30.30">
    <property type="match status" value="1"/>
</dbReference>
<dbReference type="SMART" id="SM00498">
    <property type="entry name" value="FH2"/>
    <property type="match status" value="1"/>
</dbReference>
<evidence type="ECO:0000256" key="1">
    <source>
        <dbReference type="SAM" id="Coils"/>
    </source>
</evidence>
<keyword evidence="1" id="KW-0175">Coiled coil</keyword>
<evidence type="ECO:0000259" key="3">
    <source>
        <dbReference type="PROSITE" id="PS51231"/>
    </source>
</evidence>
<dbReference type="InterPro" id="IPR015425">
    <property type="entry name" value="FH2_Formin"/>
</dbReference>
<feature type="region of interest" description="Disordered" evidence="2">
    <location>
        <begin position="192"/>
        <end position="211"/>
    </location>
</feature>
<feature type="coiled-coil region" evidence="1">
    <location>
        <begin position="513"/>
        <end position="551"/>
    </location>
</feature>
<dbReference type="SUPFAM" id="SSF101447">
    <property type="entry name" value="Formin homology 2 domain (FH2 domain)"/>
    <property type="match status" value="1"/>
</dbReference>
<sequence>MTLEERVKQYEQELVQMKEKLRSDLSKGITNVGGAPAPPPPPPPPLPGGGPGIPPPPPPPPPPGGAPAPPPPPPLPGGRGVPPPPPLPGMGPPPPPPLPGGAPPPPPPPGGAPMPPGAPFSPPAPSPPVNQLPFGMKPKKKYEVGTTTKRVNWNKVNVRVLDKDSFWVKVQETEFEDDDIFKGLVENFGSTVRQKKPDSEENTEKKKTTKKAKELKVLDPKSAQNLSILLGSIKVPYKELKRRIVEMDEDNLTQAILEQLIKYMPEPEQLNQLASFKDQYDDLAESEQFTVLISSVKRITPRLKSMLFKMRFPEMVSDIKPDLVAATEACEEVKNSTKFAKMLEIILLMGNYLNAGSRNAQSLGFDLNYLSKLSNTKSADGKTTLMHFLANTVEMKHPDLLQFYDELSHVDKAVRVSDEMVQKNLKQMEKSLNQLELDLKNFKSQEEGDRFSDVMNSFITTAKEQYDVLNGMYKKMDNLFKEMGKFYCFDTKKYTMEEFFSDIKAFKESFIQATKENIKIRETQEKIKRAKEAKERQQKEKEAKLARKKALVDMTIDDDQEGVMDNLLDALKTGAAFNVGREKRDGKRRTPRAAGADRMSTFSRSRIWHNRPVFNGCVRNCSTDFDSDGDDDVIENSSTC</sequence>
<evidence type="ECO:0000313" key="5">
    <source>
        <dbReference type="EMBL" id="KAJ8298216.1"/>
    </source>
</evidence>
<evidence type="ECO:0000259" key="4">
    <source>
        <dbReference type="PROSITE" id="PS51444"/>
    </source>
</evidence>
<dbReference type="PROSITE" id="PS51444">
    <property type="entry name" value="FH2"/>
    <property type="match status" value="1"/>
</dbReference>
<dbReference type="PANTHER" id="PTHR45691">
    <property type="entry name" value="PROTEIN DIAPHANOUS"/>
    <property type="match status" value="1"/>
</dbReference>
<dbReference type="Pfam" id="PF02181">
    <property type="entry name" value="FH2"/>
    <property type="match status" value="1"/>
</dbReference>
<gene>
    <name evidence="5" type="ORF">KUTeg_024747</name>
</gene>
<feature type="domain" description="FH2" evidence="4">
    <location>
        <begin position="138"/>
        <end position="536"/>
    </location>
</feature>
<feature type="compositionally biased region" description="Basic and acidic residues" evidence="2">
    <location>
        <begin position="195"/>
        <end position="211"/>
    </location>
</feature>
<name>A0ABQ9E1A9_TEGGR</name>
<accession>A0ABQ9E1A9</accession>
<evidence type="ECO:0000256" key="2">
    <source>
        <dbReference type="SAM" id="MobiDB-lite"/>
    </source>
</evidence>
<dbReference type="InterPro" id="IPR014767">
    <property type="entry name" value="DAD_dom"/>
</dbReference>
<dbReference type="PROSITE" id="PS51231">
    <property type="entry name" value="DAD"/>
    <property type="match status" value="1"/>
</dbReference>
<protein>
    <submittedName>
        <fullName evidence="5">Uncharacterized protein</fullName>
    </submittedName>
</protein>
<dbReference type="Proteomes" id="UP001217089">
    <property type="component" value="Unassembled WGS sequence"/>
</dbReference>
<reference evidence="5 6" key="1">
    <citation type="submission" date="2022-12" db="EMBL/GenBank/DDBJ databases">
        <title>Chromosome-level genome of Tegillarca granosa.</title>
        <authorList>
            <person name="Kim J."/>
        </authorList>
    </citation>
    <scope>NUCLEOTIDE SEQUENCE [LARGE SCALE GENOMIC DNA]</scope>
    <source>
        <strain evidence="5">Teg-2019</strain>
        <tissue evidence="5">Adductor muscle</tissue>
    </source>
</reference>
<dbReference type="InterPro" id="IPR051412">
    <property type="entry name" value="Formin_Homology_Diaphanous_sf"/>
</dbReference>
<dbReference type="Gene3D" id="1.20.58.630">
    <property type="match status" value="1"/>
</dbReference>
<feature type="coiled-coil region" evidence="1">
    <location>
        <begin position="418"/>
        <end position="445"/>
    </location>
</feature>
<organism evidence="5 6">
    <name type="scientific">Tegillarca granosa</name>
    <name type="common">Malaysian cockle</name>
    <name type="synonym">Anadara granosa</name>
    <dbReference type="NCBI Taxonomy" id="220873"/>
    <lineage>
        <taxon>Eukaryota</taxon>
        <taxon>Metazoa</taxon>
        <taxon>Spiralia</taxon>
        <taxon>Lophotrochozoa</taxon>
        <taxon>Mollusca</taxon>
        <taxon>Bivalvia</taxon>
        <taxon>Autobranchia</taxon>
        <taxon>Pteriomorphia</taxon>
        <taxon>Arcoida</taxon>
        <taxon>Arcoidea</taxon>
        <taxon>Arcidae</taxon>
        <taxon>Tegillarca</taxon>
    </lineage>
</organism>
<proteinExistence type="predicted"/>
<keyword evidence="6" id="KW-1185">Reference proteome</keyword>
<feature type="region of interest" description="Disordered" evidence="2">
    <location>
        <begin position="581"/>
        <end position="600"/>
    </location>
</feature>
<dbReference type="InterPro" id="IPR042201">
    <property type="entry name" value="FH2_Formin_sf"/>
</dbReference>
<feature type="region of interest" description="Disordered" evidence="2">
    <location>
        <begin position="18"/>
        <end position="136"/>
    </location>
</feature>
<dbReference type="Gene3D" id="1.20.58.2220">
    <property type="entry name" value="Formin, FH2 domain"/>
    <property type="match status" value="1"/>
</dbReference>